<dbReference type="PANTHER" id="PTHR12161:SF13">
    <property type="entry name" value="REGULATOR OF VPS4 ACTIVITY IN THE MVB PATHWAY PROTEIN"/>
    <property type="match status" value="1"/>
</dbReference>
<evidence type="ECO:0000256" key="1">
    <source>
        <dbReference type="ARBA" id="ARBA00005536"/>
    </source>
</evidence>
<sequence>MKKSKFLKSSKDMLSRSFNPSKCKTSLRLAASRLKLLRNKKEAQVKQMRREISVLLESGQDQTARIRVEHVIREEKMMAAFDLIEIYCELIVARLPIIESQKYVDQLINIIFHFFADSL</sequence>
<protein>
    <submittedName>
        <fullName evidence="3">Regulator of Vps4 activity in the MVB pathway protein</fullName>
    </submittedName>
</protein>
<name>A0AAD4J418_PERFH</name>
<keyword evidence="2" id="KW-0175">Coiled coil</keyword>
<organism evidence="3 4">
    <name type="scientific">Perilla frutescens var. hirtella</name>
    <name type="common">Perilla citriodora</name>
    <name type="synonym">Perilla setoyensis</name>
    <dbReference type="NCBI Taxonomy" id="608512"/>
    <lineage>
        <taxon>Eukaryota</taxon>
        <taxon>Viridiplantae</taxon>
        <taxon>Streptophyta</taxon>
        <taxon>Embryophyta</taxon>
        <taxon>Tracheophyta</taxon>
        <taxon>Spermatophyta</taxon>
        <taxon>Magnoliopsida</taxon>
        <taxon>eudicotyledons</taxon>
        <taxon>Gunneridae</taxon>
        <taxon>Pentapetalae</taxon>
        <taxon>asterids</taxon>
        <taxon>lamiids</taxon>
        <taxon>Lamiales</taxon>
        <taxon>Lamiaceae</taxon>
        <taxon>Nepetoideae</taxon>
        <taxon>Elsholtzieae</taxon>
        <taxon>Perilla</taxon>
    </lineage>
</organism>
<evidence type="ECO:0000313" key="4">
    <source>
        <dbReference type="Proteomes" id="UP001190926"/>
    </source>
</evidence>
<keyword evidence="4" id="KW-1185">Reference proteome</keyword>
<evidence type="ECO:0000313" key="3">
    <source>
        <dbReference type="EMBL" id="KAH6826787.1"/>
    </source>
</evidence>
<comment type="caution">
    <text evidence="3">The sequence shown here is derived from an EMBL/GenBank/DDBJ whole genome shotgun (WGS) entry which is preliminary data.</text>
</comment>
<proteinExistence type="inferred from homology"/>
<dbReference type="AlphaFoldDB" id="A0AAD4J418"/>
<dbReference type="PANTHER" id="PTHR12161">
    <property type="entry name" value="IST1 FAMILY MEMBER"/>
    <property type="match status" value="1"/>
</dbReference>
<dbReference type="FunFam" id="1.20.1260.60:FF:000007">
    <property type="entry name" value="Regulator of Vps4 activity in the MVB pathway protein"/>
    <property type="match status" value="1"/>
</dbReference>
<accession>A0AAD4J418</accession>
<dbReference type="Pfam" id="PF03398">
    <property type="entry name" value="Ist1"/>
    <property type="match status" value="1"/>
</dbReference>
<gene>
    <name evidence="3" type="ORF">C2S53_011018</name>
</gene>
<dbReference type="InterPro" id="IPR005061">
    <property type="entry name" value="Ist1"/>
</dbReference>
<reference evidence="3 4" key="1">
    <citation type="journal article" date="2021" name="Nat. Commun.">
        <title>Incipient diploidization of the medicinal plant Perilla within 10,000 years.</title>
        <authorList>
            <person name="Zhang Y."/>
            <person name="Shen Q."/>
            <person name="Leng L."/>
            <person name="Zhang D."/>
            <person name="Chen S."/>
            <person name="Shi Y."/>
            <person name="Ning Z."/>
            <person name="Chen S."/>
        </authorList>
    </citation>
    <scope>NUCLEOTIDE SEQUENCE [LARGE SCALE GENOMIC DNA]</scope>
    <source>
        <strain evidence="4">cv. PC099</strain>
    </source>
</reference>
<evidence type="ECO:0000256" key="2">
    <source>
        <dbReference type="SAM" id="Coils"/>
    </source>
</evidence>
<dbReference type="EMBL" id="SDAM02000159">
    <property type="protein sequence ID" value="KAH6826787.1"/>
    <property type="molecule type" value="Genomic_DNA"/>
</dbReference>
<dbReference type="Gene3D" id="1.20.1260.60">
    <property type="entry name" value="Vacuolar protein sorting-associated protein Ist1"/>
    <property type="match status" value="1"/>
</dbReference>
<feature type="coiled-coil region" evidence="2">
    <location>
        <begin position="31"/>
        <end position="58"/>
    </location>
</feature>
<dbReference type="Proteomes" id="UP001190926">
    <property type="component" value="Unassembled WGS sequence"/>
</dbReference>
<dbReference type="InterPro" id="IPR042277">
    <property type="entry name" value="IST1-like"/>
</dbReference>
<dbReference type="GO" id="GO:0015031">
    <property type="term" value="P:protein transport"/>
    <property type="evidence" value="ECO:0007669"/>
    <property type="project" value="InterPro"/>
</dbReference>
<comment type="similarity">
    <text evidence="1">Belongs to the IST1 family.</text>
</comment>